<evidence type="ECO:0000256" key="11">
    <source>
        <dbReference type="ARBA" id="ARBA00022989"/>
    </source>
</evidence>
<dbReference type="Pfam" id="PF00672">
    <property type="entry name" value="HAMP"/>
    <property type="match status" value="1"/>
</dbReference>
<dbReference type="SMART" id="SM00388">
    <property type="entry name" value="HisKA"/>
    <property type="match status" value="1"/>
</dbReference>
<evidence type="ECO:0000256" key="5">
    <source>
        <dbReference type="ARBA" id="ARBA00022553"/>
    </source>
</evidence>
<evidence type="ECO:0000256" key="3">
    <source>
        <dbReference type="ARBA" id="ARBA00012438"/>
    </source>
</evidence>
<dbReference type="PRINTS" id="PR00344">
    <property type="entry name" value="BCTRLSENSOR"/>
</dbReference>
<reference evidence="17" key="1">
    <citation type="submission" date="2024-06" db="EMBL/GenBank/DDBJ databases">
        <authorList>
            <person name="Fan A."/>
            <person name="Zhang F.Y."/>
            <person name="Zhang L."/>
        </authorList>
    </citation>
    <scope>NUCLEOTIDE SEQUENCE</scope>
    <source>
        <strain evidence="17">Y61</strain>
    </source>
</reference>
<dbReference type="SUPFAM" id="SSF158472">
    <property type="entry name" value="HAMP domain-like"/>
    <property type="match status" value="1"/>
</dbReference>
<dbReference type="InterPro" id="IPR005467">
    <property type="entry name" value="His_kinase_dom"/>
</dbReference>
<dbReference type="Pfam" id="PF00512">
    <property type="entry name" value="HisKA"/>
    <property type="match status" value="1"/>
</dbReference>
<keyword evidence="12" id="KW-0902">Two-component regulatory system</keyword>
<dbReference type="CDD" id="cd00075">
    <property type="entry name" value="HATPase"/>
    <property type="match status" value="1"/>
</dbReference>
<dbReference type="InterPro" id="IPR003660">
    <property type="entry name" value="HAMP_dom"/>
</dbReference>
<evidence type="ECO:0000313" key="17">
    <source>
        <dbReference type="EMBL" id="XCJ17035.1"/>
    </source>
</evidence>
<evidence type="ECO:0000256" key="12">
    <source>
        <dbReference type="ARBA" id="ARBA00023012"/>
    </source>
</evidence>
<dbReference type="GO" id="GO:0005524">
    <property type="term" value="F:ATP binding"/>
    <property type="evidence" value="ECO:0007669"/>
    <property type="project" value="UniProtKB-KW"/>
</dbReference>
<evidence type="ECO:0000256" key="7">
    <source>
        <dbReference type="ARBA" id="ARBA00022692"/>
    </source>
</evidence>
<gene>
    <name evidence="17" type="ORF">ABNN70_00310</name>
</gene>
<dbReference type="InterPro" id="IPR036097">
    <property type="entry name" value="HisK_dim/P_sf"/>
</dbReference>
<dbReference type="InterPro" id="IPR050428">
    <property type="entry name" value="TCS_sensor_his_kinase"/>
</dbReference>
<keyword evidence="7 14" id="KW-0812">Transmembrane</keyword>
<dbReference type="CDD" id="cd00082">
    <property type="entry name" value="HisKA"/>
    <property type="match status" value="1"/>
</dbReference>
<name>A0AAU8IEY3_9BACL</name>
<dbReference type="PROSITE" id="PS50885">
    <property type="entry name" value="HAMP"/>
    <property type="match status" value="1"/>
</dbReference>
<evidence type="ECO:0000256" key="13">
    <source>
        <dbReference type="ARBA" id="ARBA00023136"/>
    </source>
</evidence>
<dbReference type="FunFam" id="3.30.565.10:FF:000006">
    <property type="entry name" value="Sensor histidine kinase WalK"/>
    <property type="match status" value="1"/>
</dbReference>
<sequence length="454" mass="51501">MKLKTRIQVLTTGLVLITLLVTNLAIYLLFYTMTVHGEQDRVARQAGNIMITLNAENAAQVDPEHLIRGYLPEDGMIRLVTRAAKVKIAAATDSSYNRVPTVFHDRETKRTEEIGGKLSVIASVPMIWRDGSIVSLEVIQNIDAIRRNMNLLKIVLALTSLIILIPILFTTQMLSRLILNPIHAMIRTMEKIQQGDQMQKIKWKNKSKDELQQLADTFNRMIDRLEHSFEKQKQFVSDASHELKTPLTVVESYAALLKRWGREKPDVLDEAIQAIHSEALRMKSLIGQMLLLAQSDDEWTLDVTRVDIIRLADETGRQMGKVYDRHIRTISTFTSLPCDMDVAKIRQLLVILLDNAIKYSKESITIRIGTDDNSLEIRVEDRGTGIPEKDQEKVFDRFFRVDKVRSRETGGSGLGLAIARHIVSAHKGRMKLQSVEGIGTCVIVLLPLHRELNK</sequence>
<dbReference type="GO" id="GO:0005886">
    <property type="term" value="C:plasma membrane"/>
    <property type="evidence" value="ECO:0007669"/>
    <property type="project" value="UniProtKB-SubCell"/>
</dbReference>
<feature type="domain" description="Histidine kinase" evidence="15">
    <location>
        <begin position="238"/>
        <end position="450"/>
    </location>
</feature>
<keyword evidence="4" id="KW-1003">Cell membrane</keyword>
<feature type="transmembrane region" description="Helical" evidence="14">
    <location>
        <begin position="12"/>
        <end position="31"/>
    </location>
</feature>
<dbReference type="InterPro" id="IPR003661">
    <property type="entry name" value="HisK_dim/P_dom"/>
</dbReference>
<dbReference type="PROSITE" id="PS50109">
    <property type="entry name" value="HIS_KIN"/>
    <property type="match status" value="1"/>
</dbReference>
<dbReference type="AlphaFoldDB" id="A0AAU8IEY3"/>
<dbReference type="RefSeq" id="WP_129929500.1">
    <property type="nucleotide sequence ID" value="NZ_CP159510.1"/>
</dbReference>
<keyword evidence="11 14" id="KW-1133">Transmembrane helix</keyword>
<evidence type="ECO:0000256" key="1">
    <source>
        <dbReference type="ARBA" id="ARBA00000085"/>
    </source>
</evidence>
<feature type="transmembrane region" description="Helical" evidence="14">
    <location>
        <begin position="151"/>
        <end position="169"/>
    </location>
</feature>
<dbReference type="SUPFAM" id="SSF55874">
    <property type="entry name" value="ATPase domain of HSP90 chaperone/DNA topoisomerase II/histidine kinase"/>
    <property type="match status" value="1"/>
</dbReference>
<dbReference type="InterPro" id="IPR003594">
    <property type="entry name" value="HATPase_dom"/>
</dbReference>
<feature type="domain" description="HAMP" evidence="16">
    <location>
        <begin position="176"/>
        <end position="230"/>
    </location>
</feature>
<dbReference type="GO" id="GO:0000155">
    <property type="term" value="F:phosphorelay sensor kinase activity"/>
    <property type="evidence" value="ECO:0007669"/>
    <property type="project" value="InterPro"/>
</dbReference>
<evidence type="ECO:0000256" key="2">
    <source>
        <dbReference type="ARBA" id="ARBA00004651"/>
    </source>
</evidence>
<keyword evidence="10" id="KW-0067">ATP-binding</keyword>
<organism evidence="17">
    <name type="scientific">Sporolactobacillus sp. Y61</name>
    <dbReference type="NCBI Taxonomy" id="3160863"/>
    <lineage>
        <taxon>Bacteria</taxon>
        <taxon>Bacillati</taxon>
        <taxon>Bacillota</taxon>
        <taxon>Bacilli</taxon>
        <taxon>Bacillales</taxon>
        <taxon>Sporolactobacillaceae</taxon>
        <taxon>Sporolactobacillus</taxon>
    </lineage>
</organism>
<evidence type="ECO:0000256" key="10">
    <source>
        <dbReference type="ARBA" id="ARBA00022840"/>
    </source>
</evidence>
<dbReference type="CDD" id="cd06225">
    <property type="entry name" value="HAMP"/>
    <property type="match status" value="1"/>
</dbReference>
<dbReference type="FunFam" id="1.10.287.130:FF:000001">
    <property type="entry name" value="Two-component sensor histidine kinase"/>
    <property type="match status" value="1"/>
</dbReference>
<keyword evidence="13 14" id="KW-0472">Membrane</keyword>
<dbReference type="SMART" id="SM00304">
    <property type="entry name" value="HAMP"/>
    <property type="match status" value="1"/>
</dbReference>
<evidence type="ECO:0000256" key="6">
    <source>
        <dbReference type="ARBA" id="ARBA00022679"/>
    </source>
</evidence>
<dbReference type="Gene3D" id="1.10.287.130">
    <property type="match status" value="1"/>
</dbReference>
<evidence type="ECO:0000259" key="15">
    <source>
        <dbReference type="PROSITE" id="PS50109"/>
    </source>
</evidence>
<accession>A0AAU8IEY3</accession>
<dbReference type="SMART" id="SM00387">
    <property type="entry name" value="HATPase_c"/>
    <property type="match status" value="1"/>
</dbReference>
<protein>
    <recommendedName>
        <fullName evidence="3">histidine kinase</fullName>
        <ecNumber evidence="3">2.7.13.3</ecNumber>
    </recommendedName>
</protein>
<comment type="subcellular location">
    <subcellularLocation>
        <location evidence="2">Cell membrane</location>
        <topology evidence="2">Multi-pass membrane protein</topology>
    </subcellularLocation>
</comment>
<dbReference type="EC" id="2.7.13.3" evidence="3"/>
<dbReference type="InterPro" id="IPR036890">
    <property type="entry name" value="HATPase_C_sf"/>
</dbReference>
<keyword evidence="5" id="KW-0597">Phosphoprotein</keyword>
<comment type="catalytic activity">
    <reaction evidence="1">
        <text>ATP + protein L-histidine = ADP + protein N-phospho-L-histidine.</text>
        <dbReference type="EC" id="2.7.13.3"/>
    </reaction>
</comment>
<dbReference type="PANTHER" id="PTHR45436">
    <property type="entry name" value="SENSOR HISTIDINE KINASE YKOH"/>
    <property type="match status" value="1"/>
</dbReference>
<dbReference type="Gene3D" id="3.30.565.10">
    <property type="entry name" value="Histidine kinase-like ATPase, C-terminal domain"/>
    <property type="match status" value="1"/>
</dbReference>
<dbReference type="InterPro" id="IPR004358">
    <property type="entry name" value="Sig_transdc_His_kin-like_C"/>
</dbReference>
<dbReference type="Pfam" id="PF02518">
    <property type="entry name" value="HATPase_c"/>
    <property type="match status" value="1"/>
</dbReference>
<dbReference type="Gene3D" id="6.10.340.10">
    <property type="match status" value="1"/>
</dbReference>
<keyword evidence="8" id="KW-0547">Nucleotide-binding</keyword>
<evidence type="ECO:0000256" key="14">
    <source>
        <dbReference type="SAM" id="Phobius"/>
    </source>
</evidence>
<keyword evidence="9 17" id="KW-0418">Kinase</keyword>
<keyword evidence="6" id="KW-0808">Transferase</keyword>
<evidence type="ECO:0000256" key="9">
    <source>
        <dbReference type="ARBA" id="ARBA00022777"/>
    </source>
</evidence>
<evidence type="ECO:0000256" key="4">
    <source>
        <dbReference type="ARBA" id="ARBA00022475"/>
    </source>
</evidence>
<dbReference type="SUPFAM" id="SSF47384">
    <property type="entry name" value="Homodimeric domain of signal transducing histidine kinase"/>
    <property type="match status" value="1"/>
</dbReference>
<dbReference type="PANTHER" id="PTHR45436:SF5">
    <property type="entry name" value="SENSOR HISTIDINE KINASE TRCS"/>
    <property type="match status" value="1"/>
</dbReference>
<evidence type="ECO:0000256" key="8">
    <source>
        <dbReference type="ARBA" id="ARBA00022741"/>
    </source>
</evidence>
<evidence type="ECO:0000259" key="16">
    <source>
        <dbReference type="PROSITE" id="PS50885"/>
    </source>
</evidence>
<dbReference type="EMBL" id="CP159510">
    <property type="protein sequence ID" value="XCJ17035.1"/>
    <property type="molecule type" value="Genomic_DNA"/>
</dbReference>
<proteinExistence type="predicted"/>